<gene>
    <name evidence="1" type="ORF">SMRZ_LOCUS4498</name>
</gene>
<dbReference type="AlphaFoldDB" id="A0A3P7YB19"/>
<sequence length="82" mass="9200">MWNSGHAFRSIWDSSAGCTCISELFVLGLEPSTVRFKRYRVIHLATCLICKCIQLTSPKQDETHVLDSTASHYASLIIKLVT</sequence>
<dbReference type="EMBL" id="UZAI01001438">
    <property type="protein sequence ID" value="VDO61933.1"/>
    <property type="molecule type" value="Genomic_DNA"/>
</dbReference>
<dbReference type="Proteomes" id="UP000277204">
    <property type="component" value="Unassembled WGS sequence"/>
</dbReference>
<evidence type="ECO:0000313" key="1">
    <source>
        <dbReference type="EMBL" id="VDO61933.1"/>
    </source>
</evidence>
<name>A0A3P7YB19_9TREM</name>
<organism evidence="1 2">
    <name type="scientific">Schistosoma margrebowiei</name>
    <dbReference type="NCBI Taxonomy" id="48269"/>
    <lineage>
        <taxon>Eukaryota</taxon>
        <taxon>Metazoa</taxon>
        <taxon>Spiralia</taxon>
        <taxon>Lophotrochozoa</taxon>
        <taxon>Platyhelminthes</taxon>
        <taxon>Trematoda</taxon>
        <taxon>Digenea</taxon>
        <taxon>Strigeidida</taxon>
        <taxon>Schistosomatoidea</taxon>
        <taxon>Schistosomatidae</taxon>
        <taxon>Schistosoma</taxon>
    </lineage>
</organism>
<proteinExistence type="predicted"/>
<reference evidence="1 2" key="1">
    <citation type="submission" date="2018-11" db="EMBL/GenBank/DDBJ databases">
        <authorList>
            <consortium name="Pathogen Informatics"/>
        </authorList>
    </citation>
    <scope>NUCLEOTIDE SEQUENCE [LARGE SCALE GENOMIC DNA]</scope>
    <source>
        <strain evidence="1 2">Zambia</strain>
    </source>
</reference>
<accession>A0A3P7YB19</accession>
<protein>
    <submittedName>
        <fullName evidence="1">Uncharacterized protein</fullName>
    </submittedName>
</protein>
<keyword evidence="2" id="KW-1185">Reference proteome</keyword>
<evidence type="ECO:0000313" key="2">
    <source>
        <dbReference type="Proteomes" id="UP000277204"/>
    </source>
</evidence>